<keyword evidence="2" id="KW-0732">Signal</keyword>
<keyword evidence="4" id="KW-1185">Reference proteome</keyword>
<sequence length="185" mass="18701">MTVTEPAPLPSAMGLRGMLLACALLLVAPETCTPAHATDAAAIVLPWGDGLVALAQALTALTTPVLAAIVAAGIARVAGPLRLLVTDALVERLVRNATDYALNAVSGAVRGRTLTVSLGSAVIARAVQRALDEAPGWLIRAAGGGEGVAAKVFRALPLEAEATAANTLRPALERVLDPTGIRPPA</sequence>
<feature type="transmembrane region" description="Helical" evidence="1">
    <location>
        <begin position="53"/>
        <end position="75"/>
    </location>
</feature>
<dbReference type="AlphaFoldDB" id="A0A840ZGL7"/>
<protein>
    <submittedName>
        <fullName evidence="3">Uncharacterized protein</fullName>
    </submittedName>
</protein>
<keyword evidence="1" id="KW-0812">Transmembrane</keyword>
<evidence type="ECO:0000256" key="2">
    <source>
        <dbReference type="SAM" id="SignalP"/>
    </source>
</evidence>
<keyword evidence="1" id="KW-1133">Transmembrane helix</keyword>
<reference evidence="3 4" key="1">
    <citation type="submission" date="2020-08" db="EMBL/GenBank/DDBJ databases">
        <title>Genomic Encyclopedia of Type Strains, Phase IV (KMG-IV): sequencing the most valuable type-strain genomes for metagenomic binning, comparative biology and taxonomic classification.</title>
        <authorList>
            <person name="Goeker M."/>
        </authorList>
    </citation>
    <scope>NUCLEOTIDE SEQUENCE [LARGE SCALE GENOMIC DNA]</scope>
    <source>
        <strain evidence="3 4">DSM 2163</strain>
    </source>
</reference>
<organism evidence="3 4">
    <name type="scientific">Methylorubrum rhodinum</name>
    <dbReference type="NCBI Taxonomy" id="29428"/>
    <lineage>
        <taxon>Bacteria</taxon>
        <taxon>Pseudomonadati</taxon>
        <taxon>Pseudomonadota</taxon>
        <taxon>Alphaproteobacteria</taxon>
        <taxon>Hyphomicrobiales</taxon>
        <taxon>Methylobacteriaceae</taxon>
        <taxon>Methylorubrum</taxon>
    </lineage>
</organism>
<name>A0A840ZGL7_9HYPH</name>
<dbReference type="EMBL" id="JACHOP010000002">
    <property type="protein sequence ID" value="MBB5756023.1"/>
    <property type="molecule type" value="Genomic_DNA"/>
</dbReference>
<evidence type="ECO:0000313" key="3">
    <source>
        <dbReference type="EMBL" id="MBB5756023.1"/>
    </source>
</evidence>
<keyword evidence="1" id="KW-0472">Membrane</keyword>
<dbReference type="RefSeq" id="WP_183564995.1">
    <property type="nucleotide sequence ID" value="NZ_JACHOP010000002.1"/>
</dbReference>
<accession>A0A840ZGL7</accession>
<evidence type="ECO:0000256" key="1">
    <source>
        <dbReference type="SAM" id="Phobius"/>
    </source>
</evidence>
<feature type="chain" id="PRO_5032923651" evidence="2">
    <location>
        <begin position="38"/>
        <end position="185"/>
    </location>
</feature>
<proteinExistence type="predicted"/>
<feature type="signal peptide" evidence="2">
    <location>
        <begin position="1"/>
        <end position="37"/>
    </location>
</feature>
<dbReference type="Proteomes" id="UP000583454">
    <property type="component" value="Unassembled WGS sequence"/>
</dbReference>
<evidence type="ECO:0000313" key="4">
    <source>
        <dbReference type="Proteomes" id="UP000583454"/>
    </source>
</evidence>
<gene>
    <name evidence="3" type="ORF">HNR00_000719</name>
</gene>
<comment type="caution">
    <text evidence="3">The sequence shown here is derived from an EMBL/GenBank/DDBJ whole genome shotgun (WGS) entry which is preliminary data.</text>
</comment>